<dbReference type="AlphaFoldDB" id="A0A1I3V3P9"/>
<gene>
    <name evidence="2" type="ORF">SAMN05421835_110128</name>
</gene>
<reference evidence="2 3" key="1">
    <citation type="submission" date="2016-10" db="EMBL/GenBank/DDBJ databases">
        <authorList>
            <person name="de Groot N.N."/>
        </authorList>
    </citation>
    <scope>NUCLEOTIDE SEQUENCE [LARGE SCALE GENOMIC DNA]</scope>
    <source>
        <strain evidence="2 3">DSM 44468</strain>
    </source>
</reference>
<dbReference type="RefSeq" id="WP_091509166.1">
    <property type="nucleotide sequence ID" value="NZ_CBDQZW010000014.1"/>
</dbReference>
<feature type="domain" description="HNH nuclease" evidence="1">
    <location>
        <begin position="175"/>
        <end position="224"/>
    </location>
</feature>
<protein>
    <submittedName>
        <fullName evidence="2">Putative restriction endonuclease</fullName>
    </submittedName>
</protein>
<name>A0A1I3V3P9_9PSEU</name>
<proteinExistence type="predicted"/>
<accession>A0A1I3V3P9</accession>
<evidence type="ECO:0000313" key="3">
    <source>
        <dbReference type="Proteomes" id="UP000199025"/>
    </source>
</evidence>
<dbReference type="EMBL" id="FORP01000010">
    <property type="protein sequence ID" value="SFJ90068.1"/>
    <property type="molecule type" value="Genomic_DNA"/>
</dbReference>
<dbReference type="OrthoDB" id="4464809at2"/>
<keyword evidence="2" id="KW-0378">Hydrolase</keyword>
<dbReference type="GO" id="GO:0004519">
    <property type="term" value="F:endonuclease activity"/>
    <property type="evidence" value="ECO:0007669"/>
    <property type="project" value="UniProtKB-KW"/>
</dbReference>
<keyword evidence="3" id="KW-1185">Reference proteome</keyword>
<dbReference type="Pfam" id="PF13391">
    <property type="entry name" value="HNH_2"/>
    <property type="match status" value="1"/>
</dbReference>
<evidence type="ECO:0000313" key="2">
    <source>
        <dbReference type="EMBL" id="SFJ90068.1"/>
    </source>
</evidence>
<sequence length="283" mass="32300">MDLLQEAVEASPDGSLTRDELTRFEVDGQHLSLLDRNRGIRNPKDLLATLSIMSSDVSSYQDGPQENGLYSYAYRSGTEFGDNTKLRRAYELELPIIFLAKITTGRYVPAFPAYVVADERAMQRFYISFDPDLRLDDTKQDLTDAEKRYSRRVARQRLHQPAFRATVLRAYETRCAACDLPYRNLLDAAHIIADGEDDGAPVISNGLSLCKLHHAAYDNEQLGISPDYTIHIARVVLEDEGGPMLQYGLQKLHEQQIRLPHSRNDRPDPDRLQRRFERFLKSG</sequence>
<dbReference type="STRING" id="115433.SAMN05421835_110128"/>
<evidence type="ECO:0000259" key="1">
    <source>
        <dbReference type="Pfam" id="PF13391"/>
    </source>
</evidence>
<keyword evidence="2" id="KW-0255">Endonuclease</keyword>
<dbReference type="Proteomes" id="UP000199025">
    <property type="component" value="Unassembled WGS sequence"/>
</dbReference>
<organism evidence="2 3">
    <name type="scientific">Amycolatopsis sacchari</name>
    <dbReference type="NCBI Taxonomy" id="115433"/>
    <lineage>
        <taxon>Bacteria</taxon>
        <taxon>Bacillati</taxon>
        <taxon>Actinomycetota</taxon>
        <taxon>Actinomycetes</taxon>
        <taxon>Pseudonocardiales</taxon>
        <taxon>Pseudonocardiaceae</taxon>
        <taxon>Amycolatopsis</taxon>
    </lineage>
</organism>
<dbReference type="InterPro" id="IPR003615">
    <property type="entry name" value="HNH_nuc"/>
</dbReference>
<keyword evidence="2" id="KW-0540">Nuclease</keyword>